<proteinExistence type="predicted"/>
<evidence type="ECO:0000313" key="5">
    <source>
        <dbReference type="Proteomes" id="UP000259273"/>
    </source>
</evidence>
<dbReference type="InterPro" id="IPR049945">
    <property type="entry name" value="AAA_22"/>
</dbReference>
<dbReference type="STRING" id="1121937.GCA_000423125_02359"/>
<dbReference type="InterPro" id="IPR003593">
    <property type="entry name" value="AAA+_ATPase"/>
</dbReference>
<dbReference type="GO" id="GO:0016887">
    <property type="term" value="F:ATP hydrolysis activity"/>
    <property type="evidence" value="ECO:0007669"/>
    <property type="project" value="InterPro"/>
</dbReference>
<dbReference type="EMBL" id="DMND01000238">
    <property type="protein sequence ID" value="HAN29520.1"/>
    <property type="molecule type" value="Genomic_DNA"/>
</dbReference>
<feature type="domain" description="AAA+ ATPase" evidence="3">
    <location>
        <begin position="42"/>
        <end position="208"/>
    </location>
</feature>
<organism evidence="4 5">
    <name type="scientific">Haliea salexigens</name>
    <dbReference type="NCBI Taxonomy" id="287487"/>
    <lineage>
        <taxon>Bacteria</taxon>
        <taxon>Pseudomonadati</taxon>
        <taxon>Pseudomonadota</taxon>
        <taxon>Gammaproteobacteria</taxon>
        <taxon>Cellvibrionales</taxon>
        <taxon>Halieaceae</taxon>
        <taxon>Haliea</taxon>
    </lineage>
</organism>
<dbReference type="SUPFAM" id="SSF52540">
    <property type="entry name" value="P-loop containing nucleoside triphosphate hydrolases"/>
    <property type="match status" value="1"/>
</dbReference>
<feature type="region of interest" description="Disordered" evidence="1">
    <location>
        <begin position="282"/>
        <end position="312"/>
    </location>
</feature>
<reference evidence="4 5" key="1">
    <citation type="journal article" date="2018" name="Nat. Biotechnol.">
        <title>A standardized bacterial taxonomy based on genome phylogeny substantially revises the tree of life.</title>
        <authorList>
            <person name="Parks D.H."/>
            <person name="Chuvochina M."/>
            <person name="Waite D.W."/>
            <person name="Rinke C."/>
            <person name="Skarshewski A."/>
            <person name="Chaumeil P.A."/>
            <person name="Hugenholtz P."/>
        </authorList>
    </citation>
    <scope>NUCLEOTIDE SEQUENCE [LARGE SCALE GENOMIC DNA]</scope>
    <source>
        <strain evidence="4">UBA9158</strain>
    </source>
</reference>
<feature type="region of interest" description="Disordered" evidence="1">
    <location>
        <begin position="352"/>
        <end position="450"/>
    </location>
</feature>
<comment type="caution">
    <text evidence="4">The sequence shown here is derived from an EMBL/GenBank/DDBJ whole genome shotgun (WGS) entry which is preliminary data.</text>
</comment>
<dbReference type="PANTHER" id="PTHR35894:SF1">
    <property type="entry name" value="PHOSPHORIBULOKINASE _ URIDINE KINASE FAMILY"/>
    <property type="match status" value="1"/>
</dbReference>
<dbReference type="SMART" id="SM00382">
    <property type="entry name" value="AAA"/>
    <property type="match status" value="1"/>
</dbReference>
<evidence type="ECO:0000259" key="3">
    <source>
        <dbReference type="SMART" id="SM00382"/>
    </source>
</evidence>
<dbReference type="InterPro" id="IPR052026">
    <property type="entry name" value="ExeA_AAA_ATPase_DNA-bind"/>
</dbReference>
<dbReference type="Pfam" id="PF13401">
    <property type="entry name" value="AAA_22"/>
    <property type="match status" value="1"/>
</dbReference>
<keyword evidence="2" id="KW-0812">Transmembrane</keyword>
<gene>
    <name evidence="4" type="ORF">DCP75_17700</name>
</gene>
<keyword evidence="2" id="KW-1133">Transmembrane helix</keyword>
<sequence length="482" mass="52552">MYDQFYRFNSEPFRLSPDHAFAYAHKGYIKARAYMAYAFMREEGFVMVTGRPGTGKTTLVGALIEHLSGENVRVANLVCSQLKADDLLKLVAYEFGVAVDVVEKGELLQRLTQQLRAWHRDGRRALLIVDEAQDLAVSAMEELRLLTNIQVGGKPLLQIFLLGQPELRELVLRPELEQVHQRIVAASHLKSLELEETREYILHRLDVVGWRGDPAFSQAVFPLVYKFSEGIPRRINLICSRLLLHCALEQRHRVEVADVREVIGELQDEHLAAGATWSEADFHGLDDVPDAEPAADEVTPAESLQGGEPLHDGAEHAQDAIATEAQASPAVVRGRQHLTVVAGAGGVAARRTGTDEMPAEVEHAPVDVDLPSSTSAETLVAAPPTHRPEPVEDSVGANPEPVARSERSAEPVAARSAARPAQKVPARRRDPAAKRAAGHAPRAASEPPREHGGGWVIGLILVSSVALVAWAATGFSLGFFLE</sequence>
<protein>
    <recommendedName>
        <fullName evidence="3">AAA+ ATPase domain-containing protein</fullName>
    </recommendedName>
</protein>
<evidence type="ECO:0000256" key="1">
    <source>
        <dbReference type="SAM" id="MobiDB-lite"/>
    </source>
</evidence>
<dbReference type="Proteomes" id="UP000259273">
    <property type="component" value="Unassembled WGS sequence"/>
</dbReference>
<feature type="compositionally biased region" description="Low complexity" evidence="1">
    <location>
        <begin position="434"/>
        <end position="446"/>
    </location>
</feature>
<dbReference type="AlphaFoldDB" id="A0A3C1KS33"/>
<accession>A0A3C1KS33</accession>
<name>A0A3C1KS33_9GAMM</name>
<evidence type="ECO:0000313" key="4">
    <source>
        <dbReference type="EMBL" id="HAN29520.1"/>
    </source>
</evidence>
<evidence type="ECO:0000256" key="2">
    <source>
        <dbReference type="SAM" id="Phobius"/>
    </source>
</evidence>
<dbReference type="InterPro" id="IPR027417">
    <property type="entry name" value="P-loop_NTPase"/>
</dbReference>
<dbReference type="PANTHER" id="PTHR35894">
    <property type="entry name" value="GENERAL SECRETION PATHWAY PROTEIN A-RELATED"/>
    <property type="match status" value="1"/>
</dbReference>
<dbReference type="Gene3D" id="3.40.50.300">
    <property type="entry name" value="P-loop containing nucleotide triphosphate hydrolases"/>
    <property type="match status" value="1"/>
</dbReference>
<feature type="transmembrane region" description="Helical" evidence="2">
    <location>
        <begin position="455"/>
        <end position="481"/>
    </location>
</feature>
<keyword evidence="2" id="KW-0472">Membrane</keyword>